<dbReference type="InterPro" id="IPR000924">
    <property type="entry name" value="Glu/Gln-tRNA-synth"/>
</dbReference>
<evidence type="ECO:0000256" key="3">
    <source>
        <dbReference type="ARBA" id="ARBA00022741"/>
    </source>
</evidence>
<dbReference type="PANTHER" id="PTHR43311">
    <property type="entry name" value="GLUTAMATE--TRNA LIGASE"/>
    <property type="match status" value="1"/>
</dbReference>
<dbReference type="InterPro" id="IPR020058">
    <property type="entry name" value="Glu/Gln-tRNA-synth_Ib_cat-dom"/>
</dbReference>
<dbReference type="NCBIfam" id="TIGR00464">
    <property type="entry name" value="gltX_bact"/>
    <property type="match status" value="1"/>
</dbReference>
<evidence type="ECO:0000259" key="9">
    <source>
        <dbReference type="Pfam" id="PF19269"/>
    </source>
</evidence>
<dbReference type="SUPFAM" id="SSF52374">
    <property type="entry name" value="Nucleotidylyl transferase"/>
    <property type="match status" value="1"/>
</dbReference>
<gene>
    <name evidence="10" type="primary">gltX2</name>
    <name evidence="7" type="synonym">gltX</name>
    <name evidence="10" type="ORF">MAMMFC1_03220</name>
</gene>
<dbReference type="PROSITE" id="PS00178">
    <property type="entry name" value="AA_TRNA_LIGASE_I"/>
    <property type="match status" value="1"/>
</dbReference>
<dbReference type="InterPro" id="IPR049940">
    <property type="entry name" value="GluQ/Sye"/>
</dbReference>
<keyword evidence="7" id="KW-0479">Metal-binding</keyword>
<comment type="function">
    <text evidence="7">Catalyzes the attachment of glutamate to tRNA(Glu) in a two-step reaction: glutamate is first activated by ATP to form Glu-AMP and then transferred to the acceptor end of tRNA(Glu).</text>
</comment>
<keyword evidence="6 7" id="KW-0030">Aminoacyl-tRNA synthetase</keyword>
<dbReference type="Gene3D" id="1.10.10.350">
    <property type="match status" value="1"/>
</dbReference>
<dbReference type="InterPro" id="IPR033910">
    <property type="entry name" value="GluRS_core"/>
</dbReference>
<evidence type="ECO:0000259" key="8">
    <source>
        <dbReference type="Pfam" id="PF00749"/>
    </source>
</evidence>
<feature type="domain" description="Glutamyl/glutaminyl-tRNA synthetase class Ib catalytic" evidence="8">
    <location>
        <begin position="4"/>
        <end position="320"/>
    </location>
</feature>
<comment type="subcellular location">
    <subcellularLocation>
        <location evidence="7">Cytoplasm</location>
    </subcellularLocation>
</comment>
<evidence type="ECO:0000256" key="2">
    <source>
        <dbReference type="ARBA" id="ARBA00022598"/>
    </source>
</evidence>
<comment type="catalytic activity">
    <reaction evidence="7">
        <text>tRNA(Glu) + L-glutamate + ATP = L-glutamyl-tRNA(Glu) + AMP + diphosphate</text>
        <dbReference type="Rhea" id="RHEA:23540"/>
        <dbReference type="Rhea" id="RHEA-COMP:9663"/>
        <dbReference type="Rhea" id="RHEA-COMP:9680"/>
        <dbReference type="ChEBI" id="CHEBI:29985"/>
        <dbReference type="ChEBI" id="CHEBI:30616"/>
        <dbReference type="ChEBI" id="CHEBI:33019"/>
        <dbReference type="ChEBI" id="CHEBI:78442"/>
        <dbReference type="ChEBI" id="CHEBI:78520"/>
        <dbReference type="ChEBI" id="CHEBI:456215"/>
        <dbReference type="EC" id="6.1.1.17"/>
    </reaction>
</comment>
<proteinExistence type="inferred from homology"/>
<reference evidence="10 11" key="1">
    <citation type="journal article" date="2018" name="Int. J. Syst. Evol. Microbiol.">
        <title>Methylomusa anaerophila gen. nov., sp. nov., an anaerobic methanol-utilizing bacterium isolated from a microbial fuel cell.</title>
        <authorList>
            <person name="Amano N."/>
            <person name="Yamamuro A."/>
            <person name="Miyahara M."/>
            <person name="Kouzuma A."/>
            <person name="Abe T."/>
            <person name="Watanabe K."/>
        </authorList>
    </citation>
    <scope>NUCLEOTIDE SEQUENCE [LARGE SCALE GENOMIC DNA]</scope>
    <source>
        <strain evidence="10 11">MMFC1</strain>
    </source>
</reference>
<dbReference type="PANTHER" id="PTHR43311:SF2">
    <property type="entry name" value="GLUTAMATE--TRNA LIGASE, MITOCHONDRIAL-RELATED"/>
    <property type="match status" value="1"/>
</dbReference>
<feature type="domain" description="Aminoacyl-tRNA synthetase class I anticodon-binding" evidence="9">
    <location>
        <begin position="337"/>
        <end position="482"/>
    </location>
</feature>
<evidence type="ECO:0000313" key="11">
    <source>
        <dbReference type="Proteomes" id="UP000276437"/>
    </source>
</evidence>
<evidence type="ECO:0000256" key="1">
    <source>
        <dbReference type="ARBA" id="ARBA00007894"/>
    </source>
</evidence>
<keyword evidence="5 7" id="KW-0648">Protein biosynthesis</keyword>
<dbReference type="KEGG" id="mana:MAMMFC1_03220"/>
<dbReference type="CDD" id="cd00808">
    <property type="entry name" value="GluRS_core"/>
    <property type="match status" value="1"/>
</dbReference>
<keyword evidence="2 7" id="KW-0436">Ligase</keyword>
<evidence type="ECO:0000256" key="4">
    <source>
        <dbReference type="ARBA" id="ARBA00022840"/>
    </source>
</evidence>
<name>A0A348AN78_9FIRM</name>
<dbReference type="Pfam" id="PF00749">
    <property type="entry name" value="tRNA-synt_1c"/>
    <property type="match status" value="1"/>
</dbReference>
<dbReference type="SUPFAM" id="SSF48163">
    <property type="entry name" value="An anticodon-binding domain of class I aminoacyl-tRNA synthetases"/>
    <property type="match status" value="1"/>
</dbReference>
<dbReference type="HAMAP" id="MF_00022">
    <property type="entry name" value="Glu_tRNA_synth_type1"/>
    <property type="match status" value="1"/>
</dbReference>
<keyword evidence="7" id="KW-0963">Cytoplasm</keyword>
<dbReference type="InterPro" id="IPR014729">
    <property type="entry name" value="Rossmann-like_a/b/a_fold"/>
</dbReference>
<comment type="subunit">
    <text evidence="7">Monomer.</text>
</comment>
<keyword evidence="3 7" id="KW-0547">Nucleotide-binding</keyword>
<feature type="binding site" evidence="7">
    <location>
        <position position="136"/>
    </location>
    <ligand>
        <name>Zn(2+)</name>
        <dbReference type="ChEBI" id="CHEBI:29105"/>
    </ligand>
</feature>
<dbReference type="InterPro" id="IPR001412">
    <property type="entry name" value="aa-tRNA-synth_I_CS"/>
</dbReference>
<sequence>MNHVRVRFAPSPTGYLHVGGARTALFNWFFARKQGGQFVLRIEDTDTQRLKEDSVSQILASMKWLGINWDEGPEIGGPCGPYYQSQRLELYQKEARRLVKEGKAYYCFCTPDELAETRELQRQTGQAFRYNGKCRDIPLKEALKRIEAGEEAVIRLRIPDEGQITVTDLIHGKVNFELDQLDDLIIVKSNGIPAYNFACVVDDHAMNISHVIRAEEHLSNTPKQVLIYQALGYHTVQFAHVPMILAPDRSKLSKRHGATSIEEFREQGFLAPAIVNYLTFLGWSPGTDQELITPAETVEQFEISKVSKKAAIYDTKKLAWINGQYLNSMGLNEVTGEAIPFLLRKNLITITQAGEQYDSIRSIITVVRNRVKTLVELAEAMEYFFKDVTKYDEKGQRKYFSRQEAAELLRQGRDCLERIECFDVQHTEAAYRQLIEDLSIKSGDLIHPTRLALTGRTESPGLFEVMVLLGKDYCLARMNQAIDFICKMPI</sequence>
<dbReference type="Pfam" id="PF19269">
    <property type="entry name" value="Anticodon_2"/>
    <property type="match status" value="1"/>
</dbReference>
<organism evidence="10 11">
    <name type="scientific">Methylomusa anaerophila</name>
    <dbReference type="NCBI Taxonomy" id="1930071"/>
    <lineage>
        <taxon>Bacteria</taxon>
        <taxon>Bacillati</taxon>
        <taxon>Bacillota</taxon>
        <taxon>Negativicutes</taxon>
        <taxon>Selenomonadales</taxon>
        <taxon>Sporomusaceae</taxon>
        <taxon>Methylomusa</taxon>
    </lineage>
</organism>
<evidence type="ECO:0000256" key="7">
    <source>
        <dbReference type="HAMAP-Rule" id="MF_00022"/>
    </source>
</evidence>
<dbReference type="EMBL" id="AP018449">
    <property type="protein sequence ID" value="BBB92526.1"/>
    <property type="molecule type" value="Genomic_DNA"/>
</dbReference>
<keyword evidence="4 7" id="KW-0067">ATP-binding</keyword>
<dbReference type="InterPro" id="IPR004527">
    <property type="entry name" value="Glu-tRNA-ligase_bac/mito"/>
</dbReference>
<feature type="binding site" evidence="7">
    <location>
        <position position="107"/>
    </location>
    <ligand>
        <name>Zn(2+)</name>
        <dbReference type="ChEBI" id="CHEBI:29105"/>
    </ligand>
</feature>
<keyword evidence="7" id="KW-0862">Zinc</keyword>
<feature type="binding site" evidence="7">
    <location>
        <position position="109"/>
    </location>
    <ligand>
        <name>Zn(2+)</name>
        <dbReference type="ChEBI" id="CHEBI:29105"/>
    </ligand>
</feature>
<dbReference type="PRINTS" id="PR00987">
    <property type="entry name" value="TRNASYNTHGLU"/>
</dbReference>
<dbReference type="InterPro" id="IPR045462">
    <property type="entry name" value="aa-tRNA-synth_I_cd-bd"/>
</dbReference>
<keyword evidence="11" id="KW-1185">Reference proteome</keyword>
<dbReference type="GO" id="GO:0005829">
    <property type="term" value="C:cytosol"/>
    <property type="evidence" value="ECO:0007669"/>
    <property type="project" value="TreeGrafter"/>
</dbReference>
<dbReference type="InterPro" id="IPR020751">
    <property type="entry name" value="aa-tRNA-synth_I_codon-bd_sub2"/>
</dbReference>
<dbReference type="EC" id="6.1.1.17" evidence="7"/>
<feature type="binding site" evidence="7">
    <location>
        <position position="134"/>
    </location>
    <ligand>
        <name>Zn(2+)</name>
        <dbReference type="ChEBI" id="CHEBI:29105"/>
    </ligand>
</feature>
<dbReference type="GO" id="GO:0008270">
    <property type="term" value="F:zinc ion binding"/>
    <property type="evidence" value="ECO:0007669"/>
    <property type="project" value="UniProtKB-UniRule"/>
</dbReference>
<feature type="short sequence motif" description="'KMSKS' region" evidence="7">
    <location>
        <begin position="251"/>
        <end position="255"/>
    </location>
</feature>
<dbReference type="GO" id="GO:0004818">
    <property type="term" value="F:glutamate-tRNA ligase activity"/>
    <property type="evidence" value="ECO:0007669"/>
    <property type="project" value="UniProtKB-UniRule"/>
</dbReference>
<comment type="similarity">
    <text evidence="1 7">Belongs to the class-I aminoacyl-tRNA synthetase family. Glutamate--tRNA ligase type 1 subfamily.</text>
</comment>
<dbReference type="RefSeq" id="WP_197723840.1">
    <property type="nucleotide sequence ID" value="NZ_AP018449.1"/>
</dbReference>
<feature type="short sequence motif" description="'HIGH' region" evidence="7">
    <location>
        <begin position="10"/>
        <end position="20"/>
    </location>
</feature>
<dbReference type="AlphaFoldDB" id="A0A348AN78"/>
<comment type="cofactor">
    <cofactor evidence="7">
        <name>Zn(2+)</name>
        <dbReference type="ChEBI" id="CHEBI:29105"/>
    </cofactor>
    <text evidence="7">Binds 1 zinc ion per subunit.</text>
</comment>
<dbReference type="GO" id="GO:0000049">
    <property type="term" value="F:tRNA binding"/>
    <property type="evidence" value="ECO:0007669"/>
    <property type="project" value="InterPro"/>
</dbReference>
<accession>A0A348AN78</accession>
<protein>
    <recommendedName>
        <fullName evidence="7">Glutamate--tRNA ligase</fullName>
        <ecNumber evidence="7">6.1.1.17</ecNumber>
    </recommendedName>
    <alternativeName>
        <fullName evidence="7">Glutamyl-tRNA synthetase</fullName>
        <shortName evidence="7">GluRS</shortName>
    </alternativeName>
</protein>
<dbReference type="InterPro" id="IPR008925">
    <property type="entry name" value="aa_tRNA-synth_I_cd-bd_sf"/>
</dbReference>
<feature type="binding site" evidence="7">
    <location>
        <position position="254"/>
    </location>
    <ligand>
        <name>ATP</name>
        <dbReference type="ChEBI" id="CHEBI:30616"/>
    </ligand>
</feature>
<evidence type="ECO:0000256" key="6">
    <source>
        <dbReference type="ARBA" id="ARBA00023146"/>
    </source>
</evidence>
<evidence type="ECO:0000313" key="10">
    <source>
        <dbReference type="EMBL" id="BBB92526.1"/>
    </source>
</evidence>
<dbReference type="FunFam" id="3.40.50.620:FF:000045">
    <property type="entry name" value="Glutamate--tRNA ligase, mitochondrial"/>
    <property type="match status" value="1"/>
</dbReference>
<evidence type="ECO:0000256" key="5">
    <source>
        <dbReference type="ARBA" id="ARBA00022917"/>
    </source>
</evidence>
<dbReference type="Gene3D" id="3.40.50.620">
    <property type="entry name" value="HUPs"/>
    <property type="match status" value="1"/>
</dbReference>
<dbReference type="GO" id="GO:0006424">
    <property type="term" value="P:glutamyl-tRNA aminoacylation"/>
    <property type="evidence" value="ECO:0007669"/>
    <property type="project" value="UniProtKB-UniRule"/>
</dbReference>
<dbReference type="GO" id="GO:0005524">
    <property type="term" value="F:ATP binding"/>
    <property type="evidence" value="ECO:0007669"/>
    <property type="project" value="UniProtKB-UniRule"/>
</dbReference>
<dbReference type="Proteomes" id="UP000276437">
    <property type="component" value="Chromosome"/>
</dbReference>